<dbReference type="Proteomes" id="UP000812844">
    <property type="component" value="Unassembled WGS sequence"/>
</dbReference>
<gene>
    <name evidence="2" type="ORF">KIH73_08260</name>
</gene>
<dbReference type="RefSeq" id="WP_219082398.1">
    <property type="nucleotide sequence ID" value="NZ_JAHBBD010000019.1"/>
</dbReference>
<keyword evidence="3" id="KW-1185">Reference proteome</keyword>
<accession>A0ABS6WA30</accession>
<dbReference type="PANTHER" id="PTHR15020:SF50">
    <property type="entry name" value="UPF0659 PROTEIN YMR090W"/>
    <property type="match status" value="1"/>
</dbReference>
<sequence length="223" mass="23731">MADNSIIVVFGGTGTIGRQVVRRLKARGAHVRAMTRRVGAAHRLFDRYPGDGVVDVVEGDLTVPQDVAAALDGATGVVMTHGAPYGFEDGYKAVDYGAVANVIDALNGSQEGRNIKVELMSSIGTSHSDQPVLAWKFRGEEALRDSGLDYVIVRPGWFADGNEGGVRLRQGDRVEYGQANTDDIAEALVEGLFSDDATGTTFEVFTEVGAPGIAEQFAGLERD</sequence>
<dbReference type="InterPro" id="IPR016040">
    <property type="entry name" value="NAD(P)-bd_dom"/>
</dbReference>
<name>A0ABS6WA30_9BIFI</name>
<proteinExistence type="predicted"/>
<protein>
    <submittedName>
        <fullName evidence="2">NAD(P)H-binding protein</fullName>
    </submittedName>
</protein>
<organism evidence="2 3">
    <name type="scientific">Bifidobacterium phasiani</name>
    <dbReference type="NCBI Taxonomy" id="2834431"/>
    <lineage>
        <taxon>Bacteria</taxon>
        <taxon>Bacillati</taxon>
        <taxon>Actinomycetota</taxon>
        <taxon>Actinomycetes</taxon>
        <taxon>Bifidobacteriales</taxon>
        <taxon>Bifidobacteriaceae</taxon>
        <taxon>Bifidobacterium</taxon>
    </lineage>
</organism>
<dbReference type="EMBL" id="JAHBBD010000019">
    <property type="protein sequence ID" value="MBW3083355.1"/>
    <property type="molecule type" value="Genomic_DNA"/>
</dbReference>
<evidence type="ECO:0000259" key="1">
    <source>
        <dbReference type="Pfam" id="PF13460"/>
    </source>
</evidence>
<dbReference type="Pfam" id="PF13460">
    <property type="entry name" value="NAD_binding_10"/>
    <property type="match status" value="1"/>
</dbReference>
<feature type="domain" description="NAD(P)-binding" evidence="1">
    <location>
        <begin position="11"/>
        <end position="192"/>
    </location>
</feature>
<evidence type="ECO:0000313" key="2">
    <source>
        <dbReference type="EMBL" id="MBW3083355.1"/>
    </source>
</evidence>
<dbReference type="PANTHER" id="PTHR15020">
    <property type="entry name" value="FLAVIN REDUCTASE-RELATED"/>
    <property type="match status" value="1"/>
</dbReference>
<reference evidence="2 3" key="1">
    <citation type="submission" date="2021-05" db="EMBL/GenBank/DDBJ databases">
        <title>Phylogenetic classification of ten novel species belonging to the genus Bifidobacterium comprising B. colchicus sp. nov., B. abeli sp. nov., B. bicoloris sp. nov., B. guerezis sp. nov., B. rosaliae sp. nov., B. santillanensis sp. nov., B. argentati sp. nov., B. amazzoni sp. nov., B. pluviali sp. nov., and B. pinnaculum sp. nov.</title>
        <authorList>
            <person name="Lugli G.A."/>
            <person name="Ruiz Garcia L."/>
            <person name="Margolles A."/>
            <person name="Ventura M."/>
        </authorList>
    </citation>
    <scope>NUCLEOTIDE SEQUENCE [LARGE SCALE GENOMIC DNA]</scope>
    <source>
        <strain evidence="2 3">6T3</strain>
    </source>
</reference>
<evidence type="ECO:0000313" key="3">
    <source>
        <dbReference type="Proteomes" id="UP000812844"/>
    </source>
</evidence>
<comment type="caution">
    <text evidence="2">The sequence shown here is derived from an EMBL/GenBank/DDBJ whole genome shotgun (WGS) entry which is preliminary data.</text>
</comment>